<dbReference type="Proteomes" id="UP000829447">
    <property type="component" value="Linkage Group LG1"/>
</dbReference>
<reference evidence="1 2" key="1">
    <citation type="journal article" date="2022" name="bioRxiv">
        <title>An ancient truncated duplication of the anti-Mullerian hormone receptor type 2 gene is a potential conserved master sex determinant in the Pangasiidae catfish family.</title>
        <authorList>
            <person name="Wen M."/>
            <person name="Pan Q."/>
            <person name="Jouanno E."/>
            <person name="Montfort J."/>
            <person name="Zahm M."/>
            <person name="Cabau C."/>
            <person name="Klopp C."/>
            <person name="Iampietro C."/>
            <person name="Roques C."/>
            <person name="Bouchez O."/>
            <person name="Castinel A."/>
            <person name="Donnadieu C."/>
            <person name="Parrinello H."/>
            <person name="Poncet C."/>
            <person name="Belmonte E."/>
            <person name="Gautier V."/>
            <person name="Avarre J.-C."/>
            <person name="Dugue R."/>
            <person name="Gustiano R."/>
            <person name="Ha T.T.T."/>
            <person name="Campet M."/>
            <person name="Sriphairoj K."/>
            <person name="Ribolli J."/>
            <person name="de Almeida F.L."/>
            <person name="Desvignes T."/>
            <person name="Postlethwait J.H."/>
            <person name="Bucao C.F."/>
            <person name="Robinson-Rechavi M."/>
            <person name="Bobe J."/>
            <person name="Herpin A."/>
            <person name="Guiguen Y."/>
        </authorList>
    </citation>
    <scope>NUCLEOTIDE SEQUENCE [LARGE SCALE GENOMIC DNA]</scope>
    <source>
        <strain evidence="1">YG-Dec2019</strain>
    </source>
</reference>
<sequence length="586" mass="65117">MSVPIALTLLVLCAAKVHCGQESPVCPRKESYPGVLALNVGSEVILGCRGDVTVDSMPLVMSAKHKERLERRGGVTSHWITQKARESPGTIGIHQIENFATTGKSKIKTATGIYAKVSESVTTANPAMSSAKEQMGSGQVLPAVNQSTKPNSVSRVTEGGAFSVTMEMGLSTERGTSTEYEEEEDYEEKVEGLRVTRSIKRQARWTWNGQLMRGAMENGGALRLPALRLTDSGNYSCYRRGKLVSSVKISVGIPPESPTLSCYKKSHISKIRCEWISRQPIIPQPQCYLLLRKGLEKISRVNCSYSATRSRCWCVLPSEGSDRKSYTAKLCVTNTAGNATSSPYNYIPQNIIKPDPPARVVVKPVKGEPHTLKVSWSLPATWRQSFYYILHFQLRYRPLNAKEYQQVDIDDTELLWLISDALPHIQYEIQIRAKDEYDGQWSDWTSPVHAYTWTAPETTVAPDINTSLGAVWTFPEGSGGSEDGEVEIRPADDSDGVMWVYVLWVVGVCLLITIIVLSVYSLRHRMPFMPKKSKESVSSACSCSSPSPLLQQPLMIQKSNHQEGEGEGIHLHNVDYFFPPCETYRS</sequence>
<gene>
    <name evidence="1" type="ORF">PGIGA_G00009700</name>
</gene>
<dbReference type="EMBL" id="CM040454">
    <property type="protein sequence ID" value="MCI4374757.1"/>
    <property type="molecule type" value="Genomic_DNA"/>
</dbReference>
<accession>A0ACC5W7E7</accession>
<protein>
    <submittedName>
        <fullName evidence="1">Uncharacterized protein</fullName>
    </submittedName>
</protein>
<name>A0ACC5W7E7_PANGG</name>
<evidence type="ECO:0000313" key="2">
    <source>
        <dbReference type="Proteomes" id="UP000829447"/>
    </source>
</evidence>
<comment type="caution">
    <text evidence="1">The sequence shown here is derived from an EMBL/GenBank/DDBJ whole genome shotgun (WGS) entry which is preliminary data.</text>
</comment>
<organism evidence="1 2">
    <name type="scientific">Pangasianodon gigas</name>
    <name type="common">Mekong giant catfish</name>
    <name type="synonym">Pangasius gigas</name>
    <dbReference type="NCBI Taxonomy" id="30993"/>
    <lineage>
        <taxon>Eukaryota</taxon>
        <taxon>Metazoa</taxon>
        <taxon>Chordata</taxon>
        <taxon>Craniata</taxon>
        <taxon>Vertebrata</taxon>
        <taxon>Euteleostomi</taxon>
        <taxon>Actinopterygii</taxon>
        <taxon>Neopterygii</taxon>
        <taxon>Teleostei</taxon>
        <taxon>Ostariophysi</taxon>
        <taxon>Siluriformes</taxon>
        <taxon>Pangasiidae</taxon>
        <taxon>Pangasianodon</taxon>
    </lineage>
</organism>
<evidence type="ECO:0000313" key="1">
    <source>
        <dbReference type="EMBL" id="MCI4374757.1"/>
    </source>
</evidence>
<keyword evidence="2" id="KW-1185">Reference proteome</keyword>
<proteinExistence type="predicted"/>